<protein>
    <submittedName>
        <fullName evidence="2">Uncharacterized protein</fullName>
    </submittedName>
</protein>
<evidence type="ECO:0000256" key="1">
    <source>
        <dbReference type="SAM" id="MobiDB-lite"/>
    </source>
</evidence>
<name>A0ABN7EU81_9BURK</name>
<sequence length="220" mass="24330">MTRRNPAQHGQWGGIDSNNREARTPAARADKAWIEYYIQHKRATSFLGLAFFPMRRAQAGSGNSRLEYHLVYKSMMRWSGAGRVERAWIEAGRWVARGGEGGAAGKDEQSVHGHARSSKPMRGHASSCKVKQARAKPCKQEEQSKSAQQRAPIPTARSHQPNIKPARRSGTPRYRELLRRRPSAASDTYASARHSPAVSVPPPTPRRAPATPPGRTARAP</sequence>
<accession>A0ABN7EU81</accession>
<dbReference type="Proteomes" id="UP000494116">
    <property type="component" value="Unassembled WGS sequence"/>
</dbReference>
<feature type="compositionally biased region" description="Basic residues" evidence="1">
    <location>
        <begin position="113"/>
        <end position="122"/>
    </location>
</feature>
<feature type="region of interest" description="Disordered" evidence="1">
    <location>
        <begin position="1"/>
        <end position="23"/>
    </location>
</feature>
<proteinExistence type="predicted"/>
<keyword evidence="3" id="KW-1185">Reference proteome</keyword>
<gene>
    <name evidence="2" type="ORF">LMG1873_00107</name>
</gene>
<evidence type="ECO:0000313" key="3">
    <source>
        <dbReference type="Proteomes" id="UP000494116"/>
    </source>
</evidence>
<dbReference type="EMBL" id="CADIJS010000001">
    <property type="protein sequence ID" value="CAB3651905.1"/>
    <property type="molecule type" value="Genomic_DNA"/>
</dbReference>
<comment type="caution">
    <text evidence="2">The sequence shown here is derived from an EMBL/GenBank/DDBJ whole genome shotgun (WGS) entry which is preliminary data.</text>
</comment>
<evidence type="ECO:0000313" key="2">
    <source>
        <dbReference type="EMBL" id="CAB3651905.1"/>
    </source>
</evidence>
<feature type="compositionally biased region" description="Pro residues" evidence="1">
    <location>
        <begin position="199"/>
        <end position="212"/>
    </location>
</feature>
<reference evidence="2 3" key="1">
    <citation type="submission" date="2020-04" db="EMBL/GenBank/DDBJ databases">
        <authorList>
            <person name="De Canck E."/>
        </authorList>
    </citation>
    <scope>NUCLEOTIDE SEQUENCE [LARGE SCALE GENOMIC DNA]</scope>
    <source>
        <strain evidence="2 3">LMG 1873</strain>
    </source>
</reference>
<feature type="region of interest" description="Disordered" evidence="1">
    <location>
        <begin position="99"/>
        <end position="220"/>
    </location>
</feature>
<organism evidence="2 3">
    <name type="scientific">Achromobacter piechaudii</name>
    <dbReference type="NCBI Taxonomy" id="72556"/>
    <lineage>
        <taxon>Bacteria</taxon>
        <taxon>Pseudomonadati</taxon>
        <taxon>Pseudomonadota</taxon>
        <taxon>Betaproteobacteria</taxon>
        <taxon>Burkholderiales</taxon>
        <taxon>Alcaligenaceae</taxon>
        <taxon>Achromobacter</taxon>
    </lineage>
</organism>